<dbReference type="SUPFAM" id="SSF53335">
    <property type="entry name" value="S-adenosyl-L-methionine-dependent methyltransferases"/>
    <property type="match status" value="2"/>
</dbReference>
<feature type="region of interest" description="Disordered" evidence="10">
    <location>
        <begin position="427"/>
        <end position="456"/>
    </location>
</feature>
<evidence type="ECO:0000313" key="11">
    <source>
        <dbReference type="EMBL" id="KAG8623596.1"/>
    </source>
</evidence>
<dbReference type="InterPro" id="IPR016651">
    <property type="entry name" value="LCMT1"/>
</dbReference>
<feature type="compositionally biased region" description="Polar residues" evidence="10">
    <location>
        <begin position="44"/>
        <end position="54"/>
    </location>
</feature>
<dbReference type="GO" id="GO:0018423">
    <property type="term" value="F:protein C-terminal leucine carboxyl O-methyltransferase activity"/>
    <property type="evidence" value="ECO:0007669"/>
    <property type="project" value="UniProtKB-EC"/>
</dbReference>
<name>A0A8K0PBN4_9PEZI</name>
<gene>
    <name evidence="11" type="ORF">KVT40_008572</name>
</gene>
<organism evidence="11 12">
    <name type="scientific">Elsinoe batatas</name>
    <dbReference type="NCBI Taxonomy" id="2601811"/>
    <lineage>
        <taxon>Eukaryota</taxon>
        <taxon>Fungi</taxon>
        <taxon>Dikarya</taxon>
        <taxon>Ascomycota</taxon>
        <taxon>Pezizomycotina</taxon>
        <taxon>Dothideomycetes</taxon>
        <taxon>Dothideomycetidae</taxon>
        <taxon>Myriangiales</taxon>
        <taxon>Elsinoaceae</taxon>
        <taxon>Elsinoe</taxon>
    </lineage>
</organism>
<evidence type="ECO:0000256" key="5">
    <source>
        <dbReference type="ARBA" id="ARBA00022603"/>
    </source>
</evidence>
<keyword evidence="12" id="KW-1185">Reference proteome</keyword>
<dbReference type="GO" id="GO:0032259">
    <property type="term" value="P:methylation"/>
    <property type="evidence" value="ECO:0007669"/>
    <property type="project" value="UniProtKB-KW"/>
</dbReference>
<keyword evidence="7" id="KW-0949">S-adenosyl-L-methionine</keyword>
<dbReference type="Pfam" id="PF04072">
    <property type="entry name" value="LCM"/>
    <property type="match status" value="1"/>
</dbReference>
<dbReference type="InterPro" id="IPR029063">
    <property type="entry name" value="SAM-dependent_MTases_sf"/>
</dbReference>
<keyword evidence="6" id="KW-0808">Transferase</keyword>
<evidence type="ECO:0000256" key="8">
    <source>
        <dbReference type="ARBA" id="ARBA00029681"/>
    </source>
</evidence>
<comment type="catalytic activity">
    <reaction evidence="1">
        <text>[phosphatase 2A protein]-C-terminal L-leucine + S-adenosyl-L-methionine = [phosphatase 2A protein]-C-terminal L-leucine methyl ester + S-adenosyl-L-homocysteine</text>
        <dbReference type="Rhea" id="RHEA:48544"/>
        <dbReference type="Rhea" id="RHEA-COMP:12134"/>
        <dbReference type="Rhea" id="RHEA-COMP:12135"/>
        <dbReference type="ChEBI" id="CHEBI:57856"/>
        <dbReference type="ChEBI" id="CHEBI:59789"/>
        <dbReference type="ChEBI" id="CHEBI:90516"/>
        <dbReference type="ChEBI" id="CHEBI:90517"/>
        <dbReference type="EC" id="2.1.1.233"/>
    </reaction>
</comment>
<dbReference type="Proteomes" id="UP000809789">
    <property type="component" value="Unassembled WGS sequence"/>
</dbReference>
<keyword evidence="5" id="KW-0489">Methyltransferase</keyword>
<dbReference type="PANTHER" id="PTHR13600">
    <property type="entry name" value="LEUCINE CARBOXYL METHYLTRANSFERASE"/>
    <property type="match status" value="1"/>
</dbReference>
<feature type="compositionally biased region" description="Basic and acidic residues" evidence="10">
    <location>
        <begin position="427"/>
        <end position="452"/>
    </location>
</feature>
<dbReference type="Gene3D" id="3.40.50.150">
    <property type="entry name" value="Vaccinia Virus protein VP39"/>
    <property type="match status" value="2"/>
</dbReference>
<protein>
    <recommendedName>
        <fullName evidence="4">Leucine carboxyl methyltransferase 1</fullName>
        <ecNumber evidence="3">2.1.1.233</ecNumber>
    </recommendedName>
    <alternativeName>
        <fullName evidence="8">Protein phosphatase methyltransferase 1</fullName>
    </alternativeName>
    <alternativeName>
        <fullName evidence="9">[Phosphatase 2A protein]-leucine-carboxy methyltransferase 1</fullName>
    </alternativeName>
</protein>
<sequence>MAAPSIPNLATLRGRGGGLRGRARGRGQSNEDDEATQARRRDQTVQQTDNDAASSRMSAVSLGYLEDPYAQAFAPFPPPRRYPLINRGTYVRTTAIDCLIKTFLQMDYGSPKQIVSLGAGSDTRFFRLHQVENLIYHELDFADNTSTKISKIQNSQVLKNTLKDPHKDGDGFEVTVFRDCLFSKKLNIHALDLRTLVDHSTEKPSLRNLNPDIPTLILSECCLTYLTLDSSNQILKYILYKWLTPATPVGVVLYEPIKPLDAFGKTMCSNLASRNIEMPSLKALPTLQCHRKRLQNISTFKAGARTVYDIYTGVPRPAEQLYKEIISIPKSTLNRYQHPRIRFSPSRTGCQQCNGDHRQKNCPNPLCQSCGGPHRECTISRCEVCGQVHGDGNCTIEGCAACGEIHPLYKCKLQEDFTSAYRRNNQHGEHFKNAMKQEKREKSHRRQEEARAFLRSNPDRALAAIDREQVDWPTDPLVPCTGGDNPALDKLMEGPCKICGGLHWRKVCPNRATLKRKQNDSVGKTASAASKTKEPRNIPQMDGASDEPIGITSGETTTTPVDSDADDLIDLRTPPRPTPSPNFNFWSPASATPSPTAAPSDSTEDLDYSEMWIPPAERERVEKLEWLDEIEEWRLLASHYCVVWGWRDGAALDESAEVFDRAWAGIGCHWQEKERKDDELHSEVRREDVPPAAMRDVVMVPRPRLYEDDEEERKRLERTRRK</sequence>
<evidence type="ECO:0000256" key="6">
    <source>
        <dbReference type="ARBA" id="ARBA00022679"/>
    </source>
</evidence>
<comment type="similarity">
    <text evidence="2">Belongs to the methyltransferase superfamily. LCMT family.</text>
</comment>
<dbReference type="EC" id="2.1.1.233" evidence="3"/>
<proteinExistence type="inferred from homology"/>
<dbReference type="OrthoDB" id="203237at2759"/>
<evidence type="ECO:0000256" key="4">
    <source>
        <dbReference type="ARBA" id="ARBA00017497"/>
    </source>
</evidence>
<reference evidence="11" key="1">
    <citation type="submission" date="2021-07" db="EMBL/GenBank/DDBJ databases">
        <title>Elsinoe batatas strain:CRI-CJ2 Genome sequencing and assembly.</title>
        <authorList>
            <person name="Huang L."/>
        </authorList>
    </citation>
    <scope>NUCLEOTIDE SEQUENCE</scope>
    <source>
        <strain evidence="11">CRI-CJ2</strain>
    </source>
</reference>
<comment type="caution">
    <text evidence="11">The sequence shown here is derived from an EMBL/GenBank/DDBJ whole genome shotgun (WGS) entry which is preliminary data.</text>
</comment>
<feature type="region of interest" description="Disordered" evidence="10">
    <location>
        <begin position="1"/>
        <end position="54"/>
    </location>
</feature>
<evidence type="ECO:0000313" key="12">
    <source>
        <dbReference type="Proteomes" id="UP000809789"/>
    </source>
</evidence>
<evidence type="ECO:0000256" key="2">
    <source>
        <dbReference type="ARBA" id="ARBA00010703"/>
    </source>
</evidence>
<evidence type="ECO:0000256" key="1">
    <source>
        <dbReference type="ARBA" id="ARBA00000724"/>
    </source>
</evidence>
<feature type="compositionally biased region" description="Polar residues" evidence="10">
    <location>
        <begin position="520"/>
        <end position="530"/>
    </location>
</feature>
<evidence type="ECO:0000256" key="9">
    <source>
        <dbReference type="ARBA" id="ARBA00032526"/>
    </source>
</evidence>
<feature type="region of interest" description="Disordered" evidence="10">
    <location>
        <begin position="515"/>
        <end position="605"/>
    </location>
</feature>
<feature type="compositionally biased region" description="Low complexity" evidence="10">
    <location>
        <begin position="587"/>
        <end position="600"/>
    </location>
</feature>
<evidence type="ECO:0000256" key="3">
    <source>
        <dbReference type="ARBA" id="ARBA00012834"/>
    </source>
</evidence>
<dbReference type="AlphaFoldDB" id="A0A8K0PBN4"/>
<dbReference type="PANTHER" id="PTHR13600:SF21">
    <property type="entry name" value="LEUCINE CARBOXYL METHYLTRANSFERASE 1"/>
    <property type="match status" value="1"/>
</dbReference>
<evidence type="ECO:0000256" key="10">
    <source>
        <dbReference type="SAM" id="MobiDB-lite"/>
    </source>
</evidence>
<dbReference type="InterPro" id="IPR007213">
    <property type="entry name" value="Ppm1/Ppm2/Tcmp"/>
</dbReference>
<dbReference type="EMBL" id="JAESVG020000010">
    <property type="protein sequence ID" value="KAG8623596.1"/>
    <property type="molecule type" value="Genomic_DNA"/>
</dbReference>
<accession>A0A8K0PBN4</accession>
<evidence type="ECO:0000256" key="7">
    <source>
        <dbReference type="ARBA" id="ARBA00022691"/>
    </source>
</evidence>